<dbReference type="EMBL" id="BJXB01000006">
    <property type="protein sequence ID" value="GEM46002.1"/>
    <property type="molecule type" value="Genomic_DNA"/>
</dbReference>
<sequence length="298" mass="33667">MSTLALELCGVVKKYRHFLLDGINLELPTGSIMGLIGANGAGKSTTIRILMGLIHQDAGQVRVLDKPMPEQQIPIKAQVGFVSEDMRLYGQATLEWHMRFVRSIYPGWDQKYAEDLMQRFELKPRQHLRRFSHGQRVKAALLLVLARRPRLLILDEPTTGLDPVARHEVLGALMEVLAQEDHTVLFSSHNTRDVEQISDQITFMDQGRIIDTDDRESFLERWRRLRIDVPPGVELPTLQGTVDVRGSGQTAVVTTSRFDSSCTSLLHSAGAVVRAIEPLTLEEIFVESVQHRRARQMS</sequence>
<accession>A0A511MZM9</accession>
<name>A0A511MZM9_DEIC1</name>
<comment type="caution">
    <text evidence="5">The sequence shown here is derived from an EMBL/GenBank/DDBJ whole genome shotgun (WGS) entry which is preliminary data.</text>
</comment>
<dbReference type="OrthoDB" id="9804819at2"/>
<reference evidence="5 6" key="1">
    <citation type="submission" date="2019-07" db="EMBL/GenBank/DDBJ databases">
        <title>Whole genome shotgun sequence of Deinococcus cellulosilyticus NBRC 106333.</title>
        <authorList>
            <person name="Hosoyama A."/>
            <person name="Uohara A."/>
            <person name="Ohji S."/>
            <person name="Ichikawa N."/>
        </authorList>
    </citation>
    <scope>NUCLEOTIDE SEQUENCE [LARGE SCALE GENOMIC DNA]</scope>
    <source>
        <strain evidence="5 6">NBRC 106333</strain>
    </source>
</reference>
<evidence type="ECO:0000313" key="5">
    <source>
        <dbReference type="EMBL" id="GEM46002.1"/>
    </source>
</evidence>
<dbReference type="SMART" id="SM00382">
    <property type="entry name" value="AAA"/>
    <property type="match status" value="1"/>
</dbReference>
<dbReference type="RefSeq" id="WP_146883812.1">
    <property type="nucleotide sequence ID" value="NZ_BJXB01000006.1"/>
</dbReference>
<dbReference type="AlphaFoldDB" id="A0A511MZM9"/>
<keyword evidence="2" id="KW-0547">Nucleotide-binding</keyword>
<keyword evidence="1" id="KW-0813">Transport</keyword>
<dbReference type="PANTHER" id="PTHR42939">
    <property type="entry name" value="ABC TRANSPORTER ATP-BINDING PROTEIN ALBC-RELATED"/>
    <property type="match status" value="1"/>
</dbReference>
<dbReference type="InterPro" id="IPR027417">
    <property type="entry name" value="P-loop_NTPase"/>
</dbReference>
<dbReference type="GO" id="GO:0016887">
    <property type="term" value="F:ATP hydrolysis activity"/>
    <property type="evidence" value="ECO:0007669"/>
    <property type="project" value="InterPro"/>
</dbReference>
<dbReference type="SUPFAM" id="SSF52540">
    <property type="entry name" value="P-loop containing nucleoside triphosphate hydrolases"/>
    <property type="match status" value="1"/>
</dbReference>
<dbReference type="PROSITE" id="PS50893">
    <property type="entry name" value="ABC_TRANSPORTER_2"/>
    <property type="match status" value="1"/>
</dbReference>
<dbReference type="InterPro" id="IPR017871">
    <property type="entry name" value="ABC_transporter-like_CS"/>
</dbReference>
<dbReference type="Pfam" id="PF00005">
    <property type="entry name" value="ABC_tran"/>
    <property type="match status" value="1"/>
</dbReference>
<keyword evidence="6" id="KW-1185">Reference proteome</keyword>
<dbReference type="Proteomes" id="UP000321306">
    <property type="component" value="Unassembled WGS sequence"/>
</dbReference>
<organism evidence="5 6">
    <name type="scientific">Deinococcus cellulosilyticus (strain DSM 18568 / NBRC 106333 / KACC 11606 / 5516J-15)</name>
    <dbReference type="NCBI Taxonomy" id="1223518"/>
    <lineage>
        <taxon>Bacteria</taxon>
        <taxon>Thermotogati</taxon>
        <taxon>Deinococcota</taxon>
        <taxon>Deinococci</taxon>
        <taxon>Deinococcales</taxon>
        <taxon>Deinococcaceae</taxon>
        <taxon>Deinococcus</taxon>
    </lineage>
</organism>
<dbReference type="InterPro" id="IPR003439">
    <property type="entry name" value="ABC_transporter-like_ATP-bd"/>
</dbReference>
<proteinExistence type="predicted"/>
<evidence type="ECO:0000259" key="4">
    <source>
        <dbReference type="PROSITE" id="PS50893"/>
    </source>
</evidence>
<gene>
    <name evidence="5" type="ORF">DC3_16370</name>
</gene>
<dbReference type="InterPro" id="IPR051782">
    <property type="entry name" value="ABC_Transporter_VariousFunc"/>
</dbReference>
<keyword evidence="3" id="KW-0067">ATP-binding</keyword>
<feature type="domain" description="ABC transporter" evidence="4">
    <location>
        <begin position="4"/>
        <end position="231"/>
    </location>
</feature>
<dbReference type="PROSITE" id="PS00211">
    <property type="entry name" value="ABC_TRANSPORTER_1"/>
    <property type="match status" value="1"/>
</dbReference>
<dbReference type="PANTHER" id="PTHR42939:SF3">
    <property type="entry name" value="ABC TRANSPORTER ATP-BINDING COMPONENT"/>
    <property type="match status" value="1"/>
</dbReference>
<dbReference type="GO" id="GO:0005524">
    <property type="term" value="F:ATP binding"/>
    <property type="evidence" value="ECO:0007669"/>
    <property type="project" value="UniProtKB-KW"/>
</dbReference>
<dbReference type="CDD" id="cd03230">
    <property type="entry name" value="ABC_DR_subfamily_A"/>
    <property type="match status" value="1"/>
</dbReference>
<evidence type="ECO:0000256" key="2">
    <source>
        <dbReference type="ARBA" id="ARBA00022741"/>
    </source>
</evidence>
<evidence type="ECO:0000256" key="3">
    <source>
        <dbReference type="ARBA" id="ARBA00022840"/>
    </source>
</evidence>
<dbReference type="Gene3D" id="3.40.50.300">
    <property type="entry name" value="P-loop containing nucleotide triphosphate hydrolases"/>
    <property type="match status" value="1"/>
</dbReference>
<protein>
    <submittedName>
        <fullName evidence="5">ABC transporter</fullName>
    </submittedName>
</protein>
<dbReference type="InterPro" id="IPR003593">
    <property type="entry name" value="AAA+_ATPase"/>
</dbReference>
<evidence type="ECO:0000313" key="6">
    <source>
        <dbReference type="Proteomes" id="UP000321306"/>
    </source>
</evidence>
<evidence type="ECO:0000256" key="1">
    <source>
        <dbReference type="ARBA" id="ARBA00022448"/>
    </source>
</evidence>